<evidence type="ECO:0000313" key="2">
    <source>
        <dbReference type="Proteomes" id="UP000503152"/>
    </source>
</evidence>
<dbReference type="RefSeq" id="YP_010597311.1">
    <property type="nucleotide sequence ID" value="NC_069740.1"/>
</dbReference>
<evidence type="ECO:0000313" key="1">
    <source>
        <dbReference type="EMBL" id="QBZ71726.1"/>
    </source>
</evidence>
<dbReference type="KEGG" id="vg:77608965"/>
<sequence length="151" mass="17219">MIEFDEVDDEINTLFKTAWDLNSSAVAGYIPEVRWQGLETTELPDGSKFWCRVSKQTLEEEQATLSNCEGAPGKKKYTADGLIFVQLFCPKSNSRSFQLGQKLAKIARNAFRGKSTPGGVWFRNVRINELDPENLYHRFNVIAEFEYDELG</sequence>
<dbReference type="Proteomes" id="UP000503152">
    <property type="component" value="Segment"/>
</dbReference>
<reference evidence="1 2" key="1">
    <citation type="submission" date="2019-02" db="EMBL/GenBank/DDBJ databases">
        <title>Novel Pseudomonas phage from tap water.</title>
        <authorList>
            <person name="Petrzik K."/>
            <person name="Koloniuk I."/>
            <person name="Lukavsky J."/>
        </authorList>
    </citation>
    <scope>NUCLEOTIDE SEQUENCE [LARGE SCALE GENOMIC DNA]</scope>
</reference>
<dbReference type="GeneID" id="77608965"/>
<organism evidence="1 2">
    <name type="scientific">Pseudomonas phage KP1</name>
    <dbReference type="NCBI Taxonomy" id="2562463"/>
    <lineage>
        <taxon>Viruses</taxon>
        <taxon>Duplodnaviria</taxon>
        <taxon>Heunggongvirae</taxon>
        <taxon>Uroviricota</taxon>
        <taxon>Caudoviricetes</taxon>
        <taxon>Jondennisvirinae</taxon>
        <taxon>Kipunavirus</taxon>
        <taxon>Kipunavirus KP1</taxon>
    </lineage>
</organism>
<dbReference type="EMBL" id="MK574078">
    <property type="protein sequence ID" value="QBZ71726.1"/>
    <property type="molecule type" value="Genomic_DNA"/>
</dbReference>
<keyword evidence="2" id="KW-1185">Reference proteome</keyword>
<accession>A0A6G5QAF8</accession>
<name>A0A6G5QAF8_9CAUD</name>
<proteinExistence type="predicted"/>
<protein>
    <submittedName>
        <fullName evidence="1">Minor tail protein</fullName>
    </submittedName>
</protein>